<accession>A0ABX6UXD5</accession>
<gene>
    <name evidence="3" type="ORF">IHV77_07960</name>
</gene>
<dbReference type="CDD" id="cd03789">
    <property type="entry name" value="GT9_LPS_heptosyltransferase"/>
    <property type="match status" value="1"/>
</dbReference>
<evidence type="ECO:0000256" key="2">
    <source>
        <dbReference type="ARBA" id="ARBA00022679"/>
    </source>
</evidence>
<dbReference type="PANTHER" id="PTHR30160:SF15">
    <property type="entry name" value="GLYCOSYLTRANSFERASE HI_0523-RELATED"/>
    <property type="match status" value="1"/>
</dbReference>
<evidence type="ECO:0000256" key="1">
    <source>
        <dbReference type="ARBA" id="ARBA00022676"/>
    </source>
</evidence>
<evidence type="ECO:0000313" key="4">
    <source>
        <dbReference type="Proteomes" id="UP000663069"/>
    </source>
</evidence>
<dbReference type="EMBL" id="CP063056">
    <property type="protein sequence ID" value="QPB41861.1"/>
    <property type="molecule type" value="Genomic_DNA"/>
</dbReference>
<evidence type="ECO:0000313" key="3">
    <source>
        <dbReference type="EMBL" id="QPB41861.1"/>
    </source>
</evidence>
<dbReference type="InterPro" id="IPR002201">
    <property type="entry name" value="Glyco_trans_9"/>
</dbReference>
<dbReference type="RefSeq" id="WP_194811448.1">
    <property type="nucleotide sequence ID" value="NZ_CP063056.1"/>
</dbReference>
<dbReference type="Pfam" id="PF01075">
    <property type="entry name" value="Glyco_transf_9"/>
    <property type="match status" value="1"/>
</dbReference>
<dbReference type="Proteomes" id="UP000663069">
    <property type="component" value="Chromosome"/>
</dbReference>
<dbReference type="Gene3D" id="3.40.50.2000">
    <property type="entry name" value="Glycogen Phosphorylase B"/>
    <property type="match status" value="2"/>
</dbReference>
<proteinExistence type="predicted"/>
<keyword evidence="2" id="KW-0808">Transferase</keyword>
<keyword evidence="4" id="KW-1185">Reference proteome</keyword>
<dbReference type="PANTHER" id="PTHR30160">
    <property type="entry name" value="TETRAACYLDISACCHARIDE 4'-KINASE-RELATED"/>
    <property type="match status" value="1"/>
</dbReference>
<protein>
    <submittedName>
        <fullName evidence="3">Glycosyltransferase family 9 protein</fullName>
    </submittedName>
</protein>
<dbReference type="SUPFAM" id="SSF53756">
    <property type="entry name" value="UDP-Glycosyltransferase/glycogen phosphorylase"/>
    <property type="match status" value="1"/>
</dbReference>
<name>A0ABX6UXD5_9PAST</name>
<dbReference type="InterPro" id="IPR051199">
    <property type="entry name" value="LPS_LOS_Heptosyltrfase"/>
</dbReference>
<sequence>MNFKSKLREIRIKLGKFFLDRKISQNLTTLEPQKILFLRQDGKIGDYIVSSFIFREIKKYNSNIQIGIICTRQNSYLFEQNPYIDELYLVKKRSIVDCIRQGLKLRQENYDVVIDPTLSIRNRDLLLLRLVKAKIYVGYQKQQYKLFNYNIDEEYIHFSTIYRLVLEKINIPCQDNSYDIPCNKKAENKIKRFLQSNNIKDYIALNFFGAGKNRKFSDENILNWIEYICHNSHLPIILLSYPAVTEKLNVTIKALDNVFLLENTENIFDNIELIRLSNLVISPDTSIVHIASGLNKPMIALYSNDEVNFSHWHPNSKNLLYLLRYELNINEIVPNKIEKSWLNLK</sequence>
<organism evidence="3 4">
    <name type="scientific">Rodentibacter haemolyticus</name>
    <dbReference type="NCBI Taxonomy" id="2778911"/>
    <lineage>
        <taxon>Bacteria</taxon>
        <taxon>Pseudomonadati</taxon>
        <taxon>Pseudomonadota</taxon>
        <taxon>Gammaproteobacteria</taxon>
        <taxon>Pasteurellales</taxon>
        <taxon>Pasteurellaceae</taxon>
        <taxon>Rodentibacter</taxon>
    </lineage>
</organism>
<keyword evidence="1" id="KW-0328">Glycosyltransferase</keyword>
<reference evidence="3 4" key="1">
    <citation type="submission" date="2020-10" db="EMBL/GenBank/DDBJ databases">
        <title>Genome Sequencing of Rodentibacter spp. strain DSM111151.</title>
        <authorList>
            <person name="Benga L."/>
            <person name="Lautwein T."/>
        </authorList>
    </citation>
    <scope>NUCLEOTIDE SEQUENCE [LARGE SCALE GENOMIC DNA]</scope>
    <source>
        <strain evidence="3 4">DSM 111151</strain>
    </source>
</reference>